<dbReference type="AlphaFoldDB" id="A0A7S9DWC4"/>
<dbReference type="KEGG" id="smaa:IT774_12415"/>
<accession>A0A7S9DWC4</accession>
<dbReference type="GO" id="GO:0009100">
    <property type="term" value="P:glycoprotein metabolic process"/>
    <property type="evidence" value="ECO:0007669"/>
    <property type="project" value="UniProtKB-ARBA"/>
</dbReference>
<protein>
    <submittedName>
        <fullName evidence="2">LicD family protein</fullName>
    </submittedName>
</protein>
<feature type="domain" description="LicD/FKTN/FKRP nucleotidyltransferase" evidence="1">
    <location>
        <begin position="120"/>
        <end position="165"/>
    </location>
</feature>
<dbReference type="Gene3D" id="3.40.50.720">
    <property type="entry name" value="NAD(P)-binding Rossmann-like Domain"/>
    <property type="match status" value="1"/>
</dbReference>
<name>A0A7S9DWC4_9ALTE</name>
<keyword evidence="3" id="KW-1185">Reference proteome</keyword>
<dbReference type="InterPro" id="IPR007074">
    <property type="entry name" value="LicD/FKTN/FKRP_NTP_transf"/>
</dbReference>
<dbReference type="PANTHER" id="PTHR43404">
    <property type="entry name" value="LIPOPOLYSACCHARIDE CHOLINEPHOSPHOTRANSFERASE LICD"/>
    <property type="match status" value="1"/>
</dbReference>
<organism evidence="2 3">
    <name type="scientific">Salinimonas marina</name>
    <dbReference type="NCBI Taxonomy" id="2785918"/>
    <lineage>
        <taxon>Bacteria</taxon>
        <taxon>Pseudomonadati</taxon>
        <taxon>Pseudomonadota</taxon>
        <taxon>Gammaproteobacteria</taxon>
        <taxon>Alteromonadales</taxon>
        <taxon>Alteromonadaceae</taxon>
        <taxon>Alteromonas/Salinimonas group</taxon>
        <taxon>Salinimonas</taxon>
    </lineage>
</organism>
<dbReference type="RefSeq" id="WP_195810044.1">
    <property type="nucleotide sequence ID" value="NZ_CP064795.1"/>
</dbReference>
<evidence type="ECO:0000313" key="3">
    <source>
        <dbReference type="Proteomes" id="UP000595095"/>
    </source>
</evidence>
<dbReference type="PANTHER" id="PTHR43404:SF2">
    <property type="entry name" value="LIPOPOLYSACCHARIDE CHOLINEPHOSPHOTRANSFERASE LICD"/>
    <property type="match status" value="1"/>
</dbReference>
<reference evidence="2 3" key="1">
    <citation type="submission" date="2020-11" db="EMBL/GenBank/DDBJ databases">
        <title>Complete genome sequence for Salinimonas sp. strain G2-b.</title>
        <authorList>
            <person name="Park S.-J."/>
        </authorList>
    </citation>
    <scope>NUCLEOTIDE SEQUENCE [LARGE SCALE GENOMIC DNA]</scope>
    <source>
        <strain evidence="2 3">G2-b</strain>
    </source>
</reference>
<evidence type="ECO:0000259" key="1">
    <source>
        <dbReference type="Pfam" id="PF04991"/>
    </source>
</evidence>
<gene>
    <name evidence="2" type="ORF">IT774_12415</name>
</gene>
<sequence length="304" mass="34475">MRTVLFGASKAGEYFIEQNPCVDIVAVADNDTGRHGTYLLDIPVIAPARLQALKFDTLIITSQWVDAISRQLTEELKIDPARIQIPPKQQLKAAKPFEHPATLKLAHALMHQLHSFLDTHHIAACLDSGTLLGAVREQRLIPWDDDIDFALDPPNFTRLLERAEMLYHFLPQQPGVQWQVIQIKVDGRPACINIEFTCEDASQWVPFDLSLQLRETTNGYSELVSSAGLFFAPAEHFDHFGQIEFLGKTFGAPTNAEDFLEFMYGNWQTPQQSFRITEYQSRRANLPLHTARPVIAKQEIKRPC</sequence>
<evidence type="ECO:0000313" key="2">
    <source>
        <dbReference type="EMBL" id="QPG04953.1"/>
    </source>
</evidence>
<dbReference type="InterPro" id="IPR052942">
    <property type="entry name" value="LPS_cholinephosphotransferase"/>
</dbReference>
<dbReference type="Pfam" id="PF04991">
    <property type="entry name" value="LicD"/>
    <property type="match status" value="1"/>
</dbReference>
<dbReference type="EMBL" id="CP064795">
    <property type="protein sequence ID" value="QPG04953.1"/>
    <property type="molecule type" value="Genomic_DNA"/>
</dbReference>
<proteinExistence type="predicted"/>
<dbReference type="Proteomes" id="UP000595095">
    <property type="component" value="Chromosome"/>
</dbReference>